<evidence type="ECO:0000313" key="3">
    <source>
        <dbReference type="EMBL" id="CAD6184650.1"/>
    </source>
</evidence>
<dbReference type="EMBL" id="CAJGYM010000001">
    <property type="protein sequence ID" value="CAD6184650.1"/>
    <property type="molecule type" value="Genomic_DNA"/>
</dbReference>
<protein>
    <submittedName>
        <fullName evidence="3">Uncharacterized protein</fullName>
    </submittedName>
</protein>
<reference evidence="3" key="1">
    <citation type="submission" date="2020-10" db="EMBL/GenBank/DDBJ databases">
        <authorList>
            <person name="Kikuchi T."/>
        </authorList>
    </citation>
    <scope>NUCLEOTIDE SEQUENCE</scope>
    <source>
        <strain evidence="3">NKZ352</strain>
    </source>
</reference>
<evidence type="ECO:0000256" key="2">
    <source>
        <dbReference type="SAM" id="Phobius"/>
    </source>
</evidence>
<feature type="compositionally biased region" description="Basic residues" evidence="1">
    <location>
        <begin position="513"/>
        <end position="522"/>
    </location>
</feature>
<feature type="region of interest" description="Disordered" evidence="1">
    <location>
        <begin position="513"/>
        <end position="545"/>
    </location>
</feature>
<proteinExistence type="predicted"/>
<comment type="caution">
    <text evidence="3">The sequence shown here is derived from an EMBL/GenBank/DDBJ whole genome shotgun (WGS) entry which is preliminary data.</text>
</comment>
<accession>A0A8S1GSF8</accession>
<organism evidence="3 4">
    <name type="scientific">Caenorhabditis auriculariae</name>
    <dbReference type="NCBI Taxonomy" id="2777116"/>
    <lineage>
        <taxon>Eukaryota</taxon>
        <taxon>Metazoa</taxon>
        <taxon>Ecdysozoa</taxon>
        <taxon>Nematoda</taxon>
        <taxon>Chromadorea</taxon>
        <taxon>Rhabditida</taxon>
        <taxon>Rhabditina</taxon>
        <taxon>Rhabditomorpha</taxon>
        <taxon>Rhabditoidea</taxon>
        <taxon>Rhabditidae</taxon>
        <taxon>Peloderinae</taxon>
        <taxon>Caenorhabditis</taxon>
    </lineage>
</organism>
<keyword evidence="2" id="KW-0812">Transmembrane</keyword>
<evidence type="ECO:0000256" key="1">
    <source>
        <dbReference type="SAM" id="MobiDB-lite"/>
    </source>
</evidence>
<feature type="transmembrane region" description="Helical" evidence="2">
    <location>
        <begin position="478"/>
        <end position="501"/>
    </location>
</feature>
<dbReference type="Proteomes" id="UP000835052">
    <property type="component" value="Unassembled WGS sequence"/>
</dbReference>
<dbReference type="PANTHER" id="PTHR31424:SF3">
    <property type="entry name" value="RING-TYPE DOMAIN-CONTAINING PROTEIN"/>
    <property type="match status" value="1"/>
</dbReference>
<keyword evidence="2" id="KW-0472">Membrane</keyword>
<name>A0A8S1GSF8_9PELO</name>
<dbReference type="AlphaFoldDB" id="A0A8S1GSF8"/>
<gene>
    <name evidence="3" type="ORF">CAUJ_LOCUS569</name>
</gene>
<dbReference type="PANTHER" id="PTHR31424">
    <property type="entry name" value="PROTEIN CBG23806"/>
    <property type="match status" value="1"/>
</dbReference>
<evidence type="ECO:0000313" key="4">
    <source>
        <dbReference type="Proteomes" id="UP000835052"/>
    </source>
</evidence>
<keyword evidence="2" id="KW-1133">Transmembrane helix</keyword>
<sequence length="545" mass="61395">MGCELALDEHDQLMKVDERFEKEPAIDDRTKTNRWKEKKNWATVDPWKQVNELQETDFSADGNDVTKRVSKLLTGDLKFLSTIGGHRGAAASNNCVFCLHVNSRNLLISNWNPAKRPQLRTFNQKLPQPQKKSGKLLVELSAEEVLADQAVCAQELKINDLNKKDWGLASSLDWQPSSMVVDALLDAFPSNSQNVASRKSLYALYQVQKLAKAAYLIEATRKTYRTVTEKLHILSSHVMDFVMAHGTWEKRSSLRYFYHLHPIERLPYPSENMSFRFLFIAIITADTFSVASGVEWCKRPMMCYASGCAVPDECAVPDCFNTEAPIYVENLASTGPLHSFLERARQISTLTIIGNAKPILPYYVTEIVHEGTGPAVTLKNAKFLPKSFKNLEKITVDDPYFFCDVENKLIDIEGYLVPVVKVRLEKVANQTLAVCDKPRPDTDAQFSSLVDSPLESPPNISEQGNVSAVENCYEYDEVLIAASSVIGFLLIICILMIFVNFDIYRRCQSARGGSRKRGKRTRTNCETVRKISETARESNEKAPNA</sequence>
<keyword evidence="4" id="KW-1185">Reference proteome</keyword>
<feature type="compositionally biased region" description="Basic and acidic residues" evidence="1">
    <location>
        <begin position="527"/>
        <end position="545"/>
    </location>
</feature>